<protein>
    <submittedName>
        <fullName evidence="1">Uncharacterized protein</fullName>
    </submittedName>
</protein>
<accession>A0A9N7VQJ0</accession>
<dbReference type="EMBL" id="CADEAL010004133">
    <property type="protein sequence ID" value="CAB1452546.1"/>
    <property type="molecule type" value="Genomic_DNA"/>
</dbReference>
<name>A0A9N7VQJ0_PLEPL</name>
<evidence type="ECO:0000313" key="2">
    <source>
        <dbReference type="Proteomes" id="UP001153269"/>
    </source>
</evidence>
<gene>
    <name evidence="1" type="ORF">PLEPLA_LOCUS40296</name>
</gene>
<sequence length="118" mass="12767">MEAKAGRLDSELESNSNACYFCGVLAPVLLAIASSSEGPLLFSCGIYNDRRLPRANTDELFLRCKTLQSGYFPPGLVVPGGKYPPESLARPSTLWLGQWNSTEKQFVVELLPLSGTAA</sequence>
<keyword evidence="2" id="KW-1185">Reference proteome</keyword>
<comment type="caution">
    <text evidence="1">The sequence shown here is derived from an EMBL/GenBank/DDBJ whole genome shotgun (WGS) entry which is preliminary data.</text>
</comment>
<dbReference type="AlphaFoldDB" id="A0A9N7VQJ0"/>
<evidence type="ECO:0000313" key="1">
    <source>
        <dbReference type="EMBL" id="CAB1452546.1"/>
    </source>
</evidence>
<reference evidence="1" key="1">
    <citation type="submission" date="2020-03" db="EMBL/GenBank/DDBJ databases">
        <authorList>
            <person name="Weist P."/>
        </authorList>
    </citation>
    <scope>NUCLEOTIDE SEQUENCE</scope>
</reference>
<organism evidence="1 2">
    <name type="scientific">Pleuronectes platessa</name>
    <name type="common">European plaice</name>
    <dbReference type="NCBI Taxonomy" id="8262"/>
    <lineage>
        <taxon>Eukaryota</taxon>
        <taxon>Metazoa</taxon>
        <taxon>Chordata</taxon>
        <taxon>Craniata</taxon>
        <taxon>Vertebrata</taxon>
        <taxon>Euteleostomi</taxon>
        <taxon>Actinopterygii</taxon>
        <taxon>Neopterygii</taxon>
        <taxon>Teleostei</taxon>
        <taxon>Neoteleostei</taxon>
        <taxon>Acanthomorphata</taxon>
        <taxon>Carangaria</taxon>
        <taxon>Pleuronectiformes</taxon>
        <taxon>Pleuronectoidei</taxon>
        <taxon>Pleuronectidae</taxon>
        <taxon>Pleuronectes</taxon>
    </lineage>
</organism>
<proteinExistence type="predicted"/>
<dbReference type="Proteomes" id="UP001153269">
    <property type="component" value="Unassembled WGS sequence"/>
</dbReference>